<reference evidence="1 2" key="1">
    <citation type="journal article" date="2015" name="Genome Biol.">
        <title>Comparative genomics of Steinernema reveals deeply conserved gene regulatory networks.</title>
        <authorList>
            <person name="Dillman A.R."/>
            <person name="Macchietto M."/>
            <person name="Porter C.F."/>
            <person name="Rogers A."/>
            <person name="Williams B."/>
            <person name="Antoshechkin I."/>
            <person name="Lee M.M."/>
            <person name="Goodwin Z."/>
            <person name="Lu X."/>
            <person name="Lewis E.E."/>
            <person name="Goodrich-Blair H."/>
            <person name="Stock S.P."/>
            <person name="Adams B.J."/>
            <person name="Sternberg P.W."/>
            <person name="Mortazavi A."/>
        </authorList>
    </citation>
    <scope>NUCLEOTIDE SEQUENCE [LARGE SCALE GENOMIC DNA]</scope>
    <source>
        <strain evidence="1 2">ALL</strain>
    </source>
</reference>
<accession>A0A4U5MJ43</accession>
<organism evidence="1 2">
    <name type="scientific">Steinernema carpocapsae</name>
    <name type="common">Entomopathogenic nematode</name>
    <dbReference type="NCBI Taxonomy" id="34508"/>
    <lineage>
        <taxon>Eukaryota</taxon>
        <taxon>Metazoa</taxon>
        <taxon>Ecdysozoa</taxon>
        <taxon>Nematoda</taxon>
        <taxon>Chromadorea</taxon>
        <taxon>Rhabditida</taxon>
        <taxon>Tylenchina</taxon>
        <taxon>Panagrolaimomorpha</taxon>
        <taxon>Strongyloidoidea</taxon>
        <taxon>Steinernematidae</taxon>
        <taxon>Steinernema</taxon>
    </lineage>
</organism>
<sequence>MKKQTFSSFKAHLGSQDCRDNCRPVFIEISDLLNGFRHLHNCNYNNLITRYNVRETVSIKSVWSDQRKQDRTLSVEYDGTLEMGKYIFLMVFGDSQRGRPFISICNTWGTEWCARSPFPKREPTL</sequence>
<proteinExistence type="predicted"/>
<keyword evidence="2" id="KW-1185">Reference proteome</keyword>
<dbReference type="Proteomes" id="UP000298663">
    <property type="component" value="Unassembled WGS sequence"/>
</dbReference>
<reference evidence="1 2" key="2">
    <citation type="journal article" date="2019" name="G3 (Bethesda)">
        <title>Hybrid Assembly of the Genome of the Entomopathogenic Nematode Steinernema carpocapsae Identifies the X-Chromosome.</title>
        <authorList>
            <person name="Serra L."/>
            <person name="Macchietto M."/>
            <person name="Macias-Munoz A."/>
            <person name="McGill C.J."/>
            <person name="Rodriguez I.M."/>
            <person name="Rodriguez B."/>
            <person name="Murad R."/>
            <person name="Mortazavi A."/>
        </authorList>
    </citation>
    <scope>NUCLEOTIDE SEQUENCE [LARGE SCALE GENOMIC DNA]</scope>
    <source>
        <strain evidence="1 2">ALL</strain>
    </source>
</reference>
<protein>
    <submittedName>
        <fullName evidence="1">Uncharacterized protein</fullName>
    </submittedName>
</protein>
<evidence type="ECO:0000313" key="2">
    <source>
        <dbReference type="Proteomes" id="UP000298663"/>
    </source>
</evidence>
<name>A0A4U5MJ43_STECR</name>
<dbReference type="AlphaFoldDB" id="A0A4U5MJ43"/>
<comment type="caution">
    <text evidence="1">The sequence shown here is derived from an EMBL/GenBank/DDBJ whole genome shotgun (WGS) entry which is preliminary data.</text>
</comment>
<evidence type="ECO:0000313" key="1">
    <source>
        <dbReference type="EMBL" id="TKR69252.1"/>
    </source>
</evidence>
<gene>
    <name evidence="1" type="ORF">L596_021434</name>
</gene>
<dbReference type="EMBL" id="AZBU02000007">
    <property type="protein sequence ID" value="TKR69252.1"/>
    <property type="molecule type" value="Genomic_DNA"/>
</dbReference>